<accession>A0A0D6P7F1</accession>
<keyword evidence="2" id="KW-1185">Reference proteome</keyword>
<evidence type="ECO:0000313" key="1">
    <source>
        <dbReference type="EMBL" id="GAN77271.1"/>
    </source>
</evidence>
<evidence type="ECO:0000313" key="2">
    <source>
        <dbReference type="Proteomes" id="UP000032680"/>
    </source>
</evidence>
<dbReference type="RefSeq" id="WP_048861289.1">
    <property type="nucleotide sequence ID" value="NZ_BANB01000272.1"/>
</dbReference>
<dbReference type="AlphaFoldDB" id="A0A0D6P7F1"/>
<proteinExistence type="predicted"/>
<dbReference type="OrthoDB" id="2656750at2"/>
<sequence length="114" mass="12000">MAEPLTEPRVLLLALDTAAPTLDVAALAGVLAADRRIAAWWNHLPGVFLLATRVPPSDIADLVRATAGGAGFLVTEIDLARTDGWLTDTAWHWIGRHAAAPRAIPAPPAPSDPD</sequence>
<comment type="caution">
    <text evidence="1">The sequence shown here is derived from an EMBL/GenBank/DDBJ whole genome shotgun (WGS) entry which is preliminary data.</text>
</comment>
<gene>
    <name evidence="1" type="ORF">Asru_0272_02</name>
</gene>
<name>A0A0D6P7F1_9PROT</name>
<organism evidence="1 2">
    <name type="scientific">Acidisphaera rubrifaciens HS-AP3</name>
    <dbReference type="NCBI Taxonomy" id="1231350"/>
    <lineage>
        <taxon>Bacteria</taxon>
        <taxon>Pseudomonadati</taxon>
        <taxon>Pseudomonadota</taxon>
        <taxon>Alphaproteobacteria</taxon>
        <taxon>Acetobacterales</taxon>
        <taxon>Acetobacteraceae</taxon>
        <taxon>Acidisphaera</taxon>
    </lineage>
</organism>
<dbReference type="Proteomes" id="UP000032680">
    <property type="component" value="Unassembled WGS sequence"/>
</dbReference>
<dbReference type="EMBL" id="BANB01000272">
    <property type="protein sequence ID" value="GAN77271.1"/>
    <property type="molecule type" value="Genomic_DNA"/>
</dbReference>
<protein>
    <submittedName>
        <fullName evidence="1">Uncharacterized protein</fullName>
    </submittedName>
</protein>
<reference evidence="1 2" key="1">
    <citation type="submission" date="2012-11" db="EMBL/GenBank/DDBJ databases">
        <title>Whole genome sequence of Acidisphaera rubrifaciens HS-AP3.</title>
        <authorList>
            <person name="Azuma Y."/>
            <person name="Higashiura N."/>
            <person name="Hirakawa H."/>
            <person name="Matsushita K."/>
        </authorList>
    </citation>
    <scope>NUCLEOTIDE SEQUENCE [LARGE SCALE GENOMIC DNA]</scope>
    <source>
        <strain evidence="1 2">HS-AP3</strain>
    </source>
</reference>